<dbReference type="Proteomes" id="UP001163283">
    <property type="component" value="Chromosome"/>
</dbReference>
<evidence type="ECO:0000259" key="2">
    <source>
        <dbReference type="PROSITE" id="PS50965"/>
    </source>
</evidence>
<accession>A0A1T0A7H8</accession>
<dbReference type="EMBL" id="CP087781">
    <property type="protein sequence ID" value="UZA50898.1"/>
    <property type="molecule type" value="Genomic_DNA"/>
</dbReference>
<dbReference type="PROSITE" id="PS50965">
    <property type="entry name" value="NERD"/>
    <property type="match status" value="1"/>
</dbReference>
<keyword evidence="1" id="KW-0472">Membrane</keyword>
<evidence type="ECO:0000313" key="4">
    <source>
        <dbReference type="EMBL" id="UZA02363.1"/>
    </source>
</evidence>
<reference evidence="3 6" key="1">
    <citation type="submission" date="2018-06" db="EMBL/GenBank/DDBJ databases">
        <authorList>
            <consortium name="Pathogen Informatics"/>
            <person name="Doyle S."/>
        </authorList>
    </citation>
    <scope>NUCLEOTIDE SEQUENCE [LARGE SCALE GENOMIC DNA]</scope>
    <source>
        <strain evidence="3 6">NCTC9426</strain>
    </source>
</reference>
<reference evidence="4 7" key="2">
    <citation type="journal article" date="2022" name="BMC Microbiol.">
        <title>Whole genome sequencing of Moraxella bovis strains from North America reveals two genotypes with different genetic determinants.</title>
        <authorList>
            <person name="Wynn E.L."/>
            <person name="Hille M.M."/>
            <person name="Loy J.D."/>
            <person name="Schuller G."/>
            <person name="Kuhn K.L."/>
            <person name="Dickey A.M."/>
            <person name="Bono J.L."/>
            <person name="Clawson M.L."/>
        </authorList>
    </citation>
    <scope>NUCLEOTIDE SEQUENCE [LARGE SCALE GENOMIC DNA]</scope>
    <source>
        <strain evidence="4">SAM102599</strain>
        <strain evidence="5 7">SAM57978</strain>
    </source>
</reference>
<dbReference type="Proteomes" id="UP001163632">
    <property type="component" value="Chromosome"/>
</dbReference>
<protein>
    <submittedName>
        <fullName evidence="4">NERD domain-containing protein</fullName>
    </submittedName>
    <submittedName>
        <fullName evidence="3">Nuclease-related domain</fullName>
    </submittedName>
</protein>
<keyword evidence="1" id="KW-0812">Transmembrane</keyword>
<dbReference type="GeneID" id="77188056"/>
<evidence type="ECO:0000313" key="7">
    <source>
        <dbReference type="Proteomes" id="UP001163283"/>
    </source>
</evidence>
<name>A0A1T0A7H8_MORBO</name>
<dbReference type="Pfam" id="PF08378">
    <property type="entry name" value="NERD"/>
    <property type="match status" value="1"/>
</dbReference>
<dbReference type="AlphaFoldDB" id="A0A1T0A7H8"/>
<feature type="domain" description="NERD" evidence="2">
    <location>
        <begin position="33"/>
        <end position="150"/>
    </location>
</feature>
<dbReference type="Proteomes" id="UP000254133">
    <property type="component" value="Unassembled WGS sequence"/>
</dbReference>
<gene>
    <name evidence="4" type="ORF">LP092_10335</name>
    <name evidence="5" type="ORF">LP129_10290</name>
    <name evidence="3" type="ORF">NCTC9426_01547</name>
</gene>
<evidence type="ECO:0000313" key="6">
    <source>
        <dbReference type="Proteomes" id="UP000254133"/>
    </source>
</evidence>
<evidence type="ECO:0000256" key="1">
    <source>
        <dbReference type="SAM" id="Phobius"/>
    </source>
</evidence>
<feature type="transmembrane region" description="Helical" evidence="1">
    <location>
        <begin position="6"/>
        <end position="27"/>
    </location>
</feature>
<dbReference type="EMBL" id="UGPZ01000002">
    <property type="protein sequence ID" value="STY91489.1"/>
    <property type="molecule type" value="Genomic_DNA"/>
</dbReference>
<dbReference type="RefSeq" id="WP_078273594.1">
    <property type="nucleotide sequence ID" value="NZ_CP087765.1"/>
</dbReference>
<evidence type="ECO:0000313" key="5">
    <source>
        <dbReference type="EMBL" id="UZA50898.1"/>
    </source>
</evidence>
<keyword evidence="1" id="KW-1133">Transmembrane helix</keyword>
<dbReference type="InterPro" id="IPR011528">
    <property type="entry name" value="NERD"/>
</dbReference>
<dbReference type="EMBL" id="CP087830">
    <property type="protein sequence ID" value="UZA02363.1"/>
    <property type="molecule type" value="Genomic_DNA"/>
</dbReference>
<sequence length="211" mass="25101">MDILPIFLNSLKPLLWFLPILFLIAFLKSPFFKGWFGEKLVNIKSNRTLPKDIYHAFHDVLIEDNLGMTQIDHIYISKFGIFVIETKNYKGWIYGKAHDKEWTKNVYGKKYPFQNPLHQNYRHIKALEKVLNVSHDNFHSVVVFAGECELKSHFPDNVCYLYEFTDYILSFDEIVFSEDEIQYLINILNLTKLENNNDNKKSHLKQLREKH</sequence>
<evidence type="ECO:0000313" key="8">
    <source>
        <dbReference type="Proteomes" id="UP001163632"/>
    </source>
</evidence>
<evidence type="ECO:0000313" key="3">
    <source>
        <dbReference type="EMBL" id="STY91489.1"/>
    </source>
</evidence>
<keyword evidence="8" id="KW-1185">Reference proteome</keyword>
<proteinExistence type="predicted"/>
<organism evidence="3 6">
    <name type="scientific">Moraxella bovis</name>
    <dbReference type="NCBI Taxonomy" id="476"/>
    <lineage>
        <taxon>Bacteria</taxon>
        <taxon>Pseudomonadati</taxon>
        <taxon>Pseudomonadota</taxon>
        <taxon>Gammaproteobacteria</taxon>
        <taxon>Moraxellales</taxon>
        <taxon>Moraxellaceae</taxon>
        <taxon>Moraxella</taxon>
    </lineage>
</organism>